<dbReference type="InterPro" id="IPR012347">
    <property type="entry name" value="Ferritin-like"/>
</dbReference>
<dbReference type="Gene3D" id="1.20.1260.10">
    <property type="match status" value="1"/>
</dbReference>
<keyword evidence="2" id="KW-1185">Reference proteome</keyword>
<evidence type="ECO:0000313" key="1">
    <source>
        <dbReference type="EMBL" id="BBB93081.1"/>
    </source>
</evidence>
<gene>
    <name evidence="1" type="ORF">MAMMFC1_03790</name>
</gene>
<dbReference type="OrthoDB" id="1683905at2"/>
<dbReference type="Proteomes" id="UP000276437">
    <property type="component" value="Chromosome"/>
</dbReference>
<name>A0A348APT3_9FIRM</name>
<evidence type="ECO:0000313" key="2">
    <source>
        <dbReference type="Proteomes" id="UP000276437"/>
    </source>
</evidence>
<evidence type="ECO:0008006" key="3">
    <source>
        <dbReference type="Google" id="ProtNLM"/>
    </source>
</evidence>
<dbReference type="SUPFAM" id="SSF47240">
    <property type="entry name" value="Ferritin-like"/>
    <property type="match status" value="1"/>
</dbReference>
<accession>A0A348APT3</accession>
<proteinExistence type="predicted"/>
<dbReference type="InterPro" id="IPR009078">
    <property type="entry name" value="Ferritin-like_SF"/>
</dbReference>
<dbReference type="EMBL" id="AP018449">
    <property type="protein sequence ID" value="BBB93081.1"/>
    <property type="molecule type" value="Genomic_DNA"/>
</dbReference>
<dbReference type="RefSeq" id="WP_126309958.1">
    <property type="nucleotide sequence ID" value="NZ_AP018449.1"/>
</dbReference>
<reference evidence="1 2" key="1">
    <citation type="journal article" date="2018" name="Int. J. Syst. Evol. Microbiol.">
        <title>Methylomusa anaerophila gen. nov., sp. nov., an anaerobic methanol-utilizing bacterium isolated from a microbial fuel cell.</title>
        <authorList>
            <person name="Amano N."/>
            <person name="Yamamuro A."/>
            <person name="Miyahara M."/>
            <person name="Kouzuma A."/>
            <person name="Abe T."/>
            <person name="Watanabe K."/>
        </authorList>
    </citation>
    <scope>NUCLEOTIDE SEQUENCE [LARGE SCALE GENOMIC DNA]</scope>
    <source>
        <strain evidence="1 2">MMFC1</strain>
    </source>
</reference>
<protein>
    <recommendedName>
        <fullName evidence="3">Rubrerythrin diiron-binding domain-containing protein</fullName>
    </recommendedName>
</protein>
<dbReference type="AlphaFoldDB" id="A0A348APT3"/>
<sequence length="78" mass="9147">MSQGIAFQQLSQKEKTYLEDALQMENLILTKYSVYADQCEDRELKNMLFSIAKNKRQHADKIKQMLGLPSLNQKIIKR</sequence>
<dbReference type="CDD" id="cd00657">
    <property type="entry name" value="Ferritin_like"/>
    <property type="match status" value="1"/>
</dbReference>
<organism evidence="1 2">
    <name type="scientific">Methylomusa anaerophila</name>
    <dbReference type="NCBI Taxonomy" id="1930071"/>
    <lineage>
        <taxon>Bacteria</taxon>
        <taxon>Bacillati</taxon>
        <taxon>Bacillota</taxon>
        <taxon>Negativicutes</taxon>
        <taxon>Selenomonadales</taxon>
        <taxon>Sporomusaceae</taxon>
        <taxon>Methylomusa</taxon>
    </lineage>
</organism>
<dbReference type="KEGG" id="mana:MAMMFC1_03790"/>